<feature type="repeat" description="TPR" evidence="1">
    <location>
        <begin position="26"/>
        <end position="59"/>
    </location>
</feature>
<dbReference type="Gene3D" id="1.25.40.10">
    <property type="entry name" value="Tetratricopeptide repeat domain"/>
    <property type="match status" value="2"/>
</dbReference>
<dbReference type="SUPFAM" id="SSF48452">
    <property type="entry name" value="TPR-like"/>
    <property type="match status" value="1"/>
</dbReference>
<dbReference type="PROSITE" id="PS50005">
    <property type="entry name" value="TPR"/>
    <property type="match status" value="1"/>
</dbReference>
<keyword evidence="1" id="KW-0802">TPR repeat</keyword>
<accession>A0A523UPE7</accession>
<dbReference type="InterPro" id="IPR011990">
    <property type="entry name" value="TPR-like_helical_dom_sf"/>
</dbReference>
<evidence type="ECO:0000313" key="3">
    <source>
        <dbReference type="EMBL" id="TET44423.1"/>
    </source>
</evidence>
<dbReference type="GO" id="GO:0051301">
    <property type="term" value="P:cell division"/>
    <property type="evidence" value="ECO:0007669"/>
    <property type="project" value="TreeGrafter"/>
</dbReference>
<dbReference type="PANTHER" id="PTHR12558:SF44">
    <property type="entry name" value="TETRATRICOPEPTIDE REPEAT-CONTAINING PROTEIN"/>
    <property type="match status" value="1"/>
</dbReference>
<dbReference type="InterPro" id="IPR019734">
    <property type="entry name" value="TPR_rpt"/>
</dbReference>
<evidence type="ECO:0000256" key="1">
    <source>
        <dbReference type="PROSITE-ProRule" id="PRU00339"/>
    </source>
</evidence>
<dbReference type="Proteomes" id="UP000315525">
    <property type="component" value="Unassembled WGS sequence"/>
</dbReference>
<organism evidence="3 4">
    <name type="scientific">candidate division TA06 bacterium</name>
    <dbReference type="NCBI Taxonomy" id="2250710"/>
    <lineage>
        <taxon>Bacteria</taxon>
        <taxon>Bacteria division TA06</taxon>
    </lineage>
</organism>
<sequence length="338" mass="38788">MRTLFLISIALLFLPSFSDATDNISLRDYILTGLEYSYHENYDSAKAYFKRAIEEDPEDPSGYFFLCGLYGLYMSDFSTDEVEGLFLINLFDAAEAARKRIQVDSNDGWAHFYLGGAYGYRALKEQRKGGLWGALGHALTAVAELKKAVSCDSTIYDAYMGIGSYHYFVNRLWAYIPFLGRDPDKGIREMKLAIEKGIFVRVPAQDGLTYILLREKRYERALRLARDLVSRYPNSRTFRWTLGKVHLDMKDWGNASGTYRTLLSMIETGQPGSYHNLAYCGEKLSYCLYRLHRYEDALDICLEMLDVLDNPADNEATEQLRKDLERLREKILKAKAGQ</sequence>
<dbReference type="EMBL" id="SOJN01000125">
    <property type="protein sequence ID" value="TET44423.1"/>
    <property type="molecule type" value="Genomic_DNA"/>
</dbReference>
<dbReference type="PANTHER" id="PTHR12558">
    <property type="entry name" value="CELL DIVISION CYCLE 16,23,27"/>
    <property type="match status" value="1"/>
</dbReference>
<evidence type="ECO:0000313" key="4">
    <source>
        <dbReference type="Proteomes" id="UP000315525"/>
    </source>
</evidence>
<feature type="signal peptide" evidence="2">
    <location>
        <begin position="1"/>
        <end position="20"/>
    </location>
</feature>
<dbReference type="Pfam" id="PF13174">
    <property type="entry name" value="TPR_6"/>
    <property type="match status" value="1"/>
</dbReference>
<evidence type="ECO:0000256" key="2">
    <source>
        <dbReference type="SAM" id="SignalP"/>
    </source>
</evidence>
<dbReference type="Pfam" id="PF13432">
    <property type="entry name" value="TPR_16"/>
    <property type="match status" value="1"/>
</dbReference>
<keyword evidence="2" id="KW-0732">Signal</keyword>
<reference evidence="3 4" key="1">
    <citation type="submission" date="2019-03" db="EMBL/GenBank/DDBJ databases">
        <title>Metabolic potential of uncultured bacteria and archaea associated with petroleum seepage in deep-sea sediments.</title>
        <authorList>
            <person name="Dong X."/>
            <person name="Hubert C."/>
        </authorList>
    </citation>
    <scope>NUCLEOTIDE SEQUENCE [LARGE SCALE GENOMIC DNA]</scope>
    <source>
        <strain evidence="3">E44_bin18</strain>
    </source>
</reference>
<protein>
    <submittedName>
        <fullName evidence="3">Tetratricopeptide repeat protein</fullName>
    </submittedName>
</protein>
<name>A0A523UPE7_UNCT6</name>
<gene>
    <name evidence="3" type="ORF">E3J62_10400</name>
</gene>
<dbReference type="AlphaFoldDB" id="A0A523UPE7"/>
<feature type="chain" id="PRO_5021776174" evidence="2">
    <location>
        <begin position="21"/>
        <end position="338"/>
    </location>
</feature>
<comment type="caution">
    <text evidence="3">The sequence shown here is derived from an EMBL/GenBank/DDBJ whole genome shotgun (WGS) entry which is preliminary data.</text>
</comment>
<proteinExistence type="predicted"/>